<evidence type="ECO:0000313" key="2">
    <source>
        <dbReference type="EMBL" id="PQQ65678.1"/>
    </source>
</evidence>
<dbReference type="Proteomes" id="UP000239720">
    <property type="component" value="Unassembled WGS sequence"/>
</dbReference>
<dbReference type="RefSeq" id="WP_101298596.1">
    <property type="nucleotide sequence ID" value="NZ_CP025197.1"/>
</dbReference>
<sequence length="75" mass="8779">MILGGTSSYIRVEYNGRIVRIGGELLSDGFLAYKNSIKKWEEPYENEIIDRETRDLIIKHVIEEAEKANFKIEFE</sequence>
<dbReference type="EMBL" id="NEMB01000003">
    <property type="protein sequence ID" value="PQQ65678.1"/>
    <property type="molecule type" value="Genomic_DNA"/>
</dbReference>
<accession>A0A2K9DYE8</accession>
<reference evidence="1 3" key="1">
    <citation type="submission" date="2017-12" db="EMBL/GenBank/DDBJ databases">
        <title>Complete genome sequence of Herbivorax saccincola GGR1, a novel Cellulosome-producing hydrolytic bacterium in a thermophilic biogas plant, established by Illumina and Nanopore MinION sequencing.</title>
        <authorList>
            <person name="Pechtl A."/>
            <person name="Ruckert C."/>
            <person name="Koeck D.E."/>
            <person name="Maus I."/>
            <person name="Winkler A."/>
            <person name="Kalinowski J."/>
            <person name="Puhler A."/>
            <person name="Schwarz W.W."/>
            <person name="Zverlov V.V."/>
            <person name="Schluter A."/>
            <person name="Liebl W."/>
        </authorList>
    </citation>
    <scope>NUCLEOTIDE SEQUENCE [LARGE SCALE GENOMIC DNA]</scope>
    <source>
        <strain evidence="1">GGR1</strain>
        <strain evidence="3">SR1</strain>
    </source>
</reference>
<dbReference type="Pfam" id="PF15603">
    <property type="entry name" value="Imm74"/>
    <property type="match status" value="1"/>
</dbReference>
<reference evidence="2 4" key="2">
    <citation type="journal article" date="2018" name="Syst. Appl. Microbiol.">
        <title>Characterization and high-quality draft genome sequence of Herbivorax saccincola A7, an anaerobic, alkaliphilic, thermophilic, cellulolytic, and xylanolytic bacterium.</title>
        <authorList>
            <person name="Aikawa S."/>
            <person name="Baramee S."/>
            <person name="Sermsathanaswadi J."/>
            <person name="Thianheng P."/>
            <person name="Tachaapaikoon C."/>
            <person name="Shikata A."/>
            <person name="Waeonukul R."/>
            <person name="Pason P."/>
            <person name="Ratanakhanokchai K."/>
            <person name="Kosugi A."/>
        </authorList>
    </citation>
    <scope>NUCLEOTIDE SEQUENCE [LARGE SCALE GENOMIC DNA]</scope>
    <source>
        <strain evidence="2 4">A7</strain>
    </source>
</reference>
<organism evidence="1 3">
    <name type="scientific">Acetivibrio saccincola</name>
    <dbReference type="NCBI Taxonomy" id="1677857"/>
    <lineage>
        <taxon>Bacteria</taxon>
        <taxon>Bacillati</taxon>
        <taxon>Bacillota</taxon>
        <taxon>Clostridia</taxon>
        <taxon>Eubacteriales</taxon>
        <taxon>Oscillospiraceae</taxon>
        <taxon>Acetivibrio</taxon>
    </lineage>
</organism>
<proteinExistence type="predicted"/>
<keyword evidence="3" id="KW-1185">Reference proteome</keyword>
<dbReference type="InterPro" id="IPR028148">
    <property type="entry name" value="Imm74"/>
</dbReference>
<evidence type="ECO:0000313" key="1">
    <source>
        <dbReference type="EMBL" id="AUG56169.1"/>
    </source>
</evidence>
<evidence type="ECO:0000313" key="4">
    <source>
        <dbReference type="Proteomes" id="UP000239720"/>
    </source>
</evidence>
<dbReference type="OrthoDB" id="1495580at2"/>
<evidence type="ECO:0008006" key="5">
    <source>
        <dbReference type="Google" id="ProtNLM"/>
    </source>
</evidence>
<dbReference type="Proteomes" id="UP000233534">
    <property type="component" value="Chromosome"/>
</dbReference>
<protein>
    <recommendedName>
        <fullName evidence="5">Immunity protein 74</fullName>
    </recommendedName>
</protein>
<gene>
    <name evidence="2" type="ORF">B9R14_02100</name>
    <name evidence="1" type="ORF">HVS_00985</name>
</gene>
<dbReference type="EMBL" id="CP025197">
    <property type="protein sequence ID" value="AUG56169.1"/>
    <property type="molecule type" value="Genomic_DNA"/>
</dbReference>
<dbReference type="AlphaFoldDB" id="A0A2K9DYE8"/>
<evidence type="ECO:0000313" key="3">
    <source>
        <dbReference type="Proteomes" id="UP000233534"/>
    </source>
</evidence>
<dbReference type="KEGG" id="hsc:HVS_00985"/>
<name>A0A2K9DYE8_9FIRM</name>